<dbReference type="RefSeq" id="WP_224315508.1">
    <property type="nucleotide sequence ID" value="NZ_JAIRBM010000022.1"/>
</dbReference>
<evidence type="ECO:0000313" key="1">
    <source>
        <dbReference type="EMBL" id="MBZ6078758.1"/>
    </source>
</evidence>
<accession>A0ABS7VV57</accession>
<sequence>MPELVREWPYLLNRVLEQIRPARDRADCYIAEVDVSEEELRALNLFEASARHEHVAFTDPTTSEGRFAYLNTPVGLGKAQDRDRIARIRITFTAVQRMRPLEARADLHGFE</sequence>
<comment type="caution">
    <text evidence="1">The sequence shown here is derived from an EMBL/GenBank/DDBJ whole genome shotgun (WGS) entry which is preliminary data.</text>
</comment>
<keyword evidence="2" id="KW-1185">Reference proteome</keyword>
<dbReference type="EMBL" id="JAIRBM010000022">
    <property type="protein sequence ID" value="MBZ6078758.1"/>
    <property type="molecule type" value="Genomic_DNA"/>
</dbReference>
<name>A0ABS7VV57_9HYPH</name>
<organism evidence="1 2">
    <name type="scientific">Microvirga puerhi</name>
    <dbReference type="NCBI Taxonomy" id="2876078"/>
    <lineage>
        <taxon>Bacteria</taxon>
        <taxon>Pseudomonadati</taxon>
        <taxon>Pseudomonadota</taxon>
        <taxon>Alphaproteobacteria</taxon>
        <taxon>Hyphomicrobiales</taxon>
        <taxon>Methylobacteriaceae</taxon>
        <taxon>Microvirga</taxon>
    </lineage>
</organism>
<proteinExistence type="predicted"/>
<evidence type="ECO:0000313" key="2">
    <source>
        <dbReference type="Proteomes" id="UP000704176"/>
    </source>
</evidence>
<dbReference type="Proteomes" id="UP000704176">
    <property type="component" value="Unassembled WGS sequence"/>
</dbReference>
<protein>
    <submittedName>
        <fullName evidence="1">Uncharacterized protein</fullName>
    </submittedName>
</protein>
<gene>
    <name evidence="1" type="ORF">K9B37_21090</name>
</gene>
<reference evidence="1 2" key="1">
    <citation type="submission" date="2021-09" db="EMBL/GenBank/DDBJ databases">
        <title>The complete genome sequence of a new microorganism.</title>
        <authorList>
            <person name="Zi Z."/>
        </authorList>
    </citation>
    <scope>NUCLEOTIDE SEQUENCE [LARGE SCALE GENOMIC DNA]</scope>
    <source>
        <strain evidence="1 2">WGZ8</strain>
    </source>
</reference>